<accession>A0A833ZB72</accession>
<sequence length="130" mass="13729">MMPQWPPERRLARGHVFSLLRGVYPAVEFLGHTETPGLTFGGAACRSSNVAASAGAPTGAEEGFHRPLAGTCYLSWVSGRPRGRGTAAHRSLHLDLHLPADCRPGASFPVLPGRGHPFPGGTPTQILCPL</sequence>
<evidence type="ECO:0000313" key="1">
    <source>
        <dbReference type="EMBL" id="KAF6088520.1"/>
    </source>
</evidence>
<protein>
    <submittedName>
        <fullName evidence="1">Uncharacterized protein</fullName>
    </submittedName>
</protein>
<organism evidence="1 2">
    <name type="scientific">Phyllostomus discolor</name>
    <name type="common">pale spear-nosed bat</name>
    <dbReference type="NCBI Taxonomy" id="89673"/>
    <lineage>
        <taxon>Eukaryota</taxon>
        <taxon>Metazoa</taxon>
        <taxon>Chordata</taxon>
        <taxon>Craniata</taxon>
        <taxon>Vertebrata</taxon>
        <taxon>Euteleostomi</taxon>
        <taxon>Mammalia</taxon>
        <taxon>Eutheria</taxon>
        <taxon>Laurasiatheria</taxon>
        <taxon>Chiroptera</taxon>
        <taxon>Yangochiroptera</taxon>
        <taxon>Phyllostomidae</taxon>
        <taxon>Phyllostominae</taxon>
        <taxon>Phyllostomus</taxon>
    </lineage>
</organism>
<gene>
    <name evidence="1" type="ORF">HJG60_008343</name>
</gene>
<name>A0A833ZB72_9CHIR</name>
<evidence type="ECO:0000313" key="2">
    <source>
        <dbReference type="Proteomes" id="UP000664940"/>
    </source>
</evidence>
<dbReference type="EMBL" id="JABVXQ010000010">
    <property type="protein sequence ID" value="KAF6088520.1"/>
    <property type="molecule type" value="Genomic_DNA"/>
</dbReference>
<comment type="caution">
    <text evidence="1">The sequence shown here is derived from an EMBL/GenBank/DDBJ whole genome shotgun (WGS) entry which is preliminary data.</text>
</comment>
<dbReference type="AlphaFoldDB" id="A0A833ZB72"/>
<reference evidence="1 2" key="1">
    <citation type="journal article" date="2020" name="Nature">
        <title>Six reference-quality genomes reveal evolution of bat adaptations.</title>
        <authorList>
            <person name="Jebb D."/>
            <person name="Huang Z."/>
            <person name="Pippel M."/>
            <person name="Hughes G.M."/>
            <person name="Lavrichenko K."/>
            <person name="Devanna P."/>
            <person name="Winkler S."/>
            <person name="Jermiin L.S."/>
            <person name="Skirmuntt E.C."/>
            <person name="Katzourakis A."/>
            <person name="Burkitt-Gray L."/>
            <person name="Ray D.A."/>
            <person name="Sullivan K.A.M."/>
            <person name="Roscito J.G."/>
            <person name="Kirilenko B.M."/>
            <person name="Davalos L.M."/>
            <person name="Corthals A.P."/>
            <person name="Power M.L."/>
            <person name="Jones G."/>
            <person name="Ransome R.D."/>
            <person name="Dechmann D.K.N."/>
            <person name="Locatelli A.G."/>
            <person name="Puechmaille S.J."/>
            <person name="Fedrigo O."/>
            <person name="Jarvis E.D."/>
            <person name="Hiller M."/>
            <person name="Vernes S.C."/>
            <person name="Myers E.W."/>
            <person name="Teeling E.C."/>
        </authorList>
    </citation>
    <scope>NUCLEOTIDE SEQUENCE [LARGE SCALE GENOMIC DNA]</scope>
    <source>
        <strain evidence="1">Bat1K_MPI-CBG_1</strain>
    </source>
</reference>
<dbReference type="Proteomes" id="UP000664940">
    <property type="component" value="Unassembled WGS sequence"/>
</dbReference>
<proteinExistence type="predicted"/>